<evidence type="ECO:0000313" key="2">
    <source>
        <dbReference type="EMBL" id="KAG2226132.1"/>
    </source>
</evidence>
<reference evidence="2 3" key="1">
    <citation type="submission" date="2020-12" db="EMBL/GenBank/DDBJ databases">
        <title>Metabolic potential, ecology and presence of endohyphal bacteria is reflected in genomic diversity of Mucoromycotina.</title>
        <authorList>
            <person name="Muszewska A."/>
            <person name="Okrasinska A."/>
            <person name="Steczkiewicz K."/>
            <person name="Drgas O."/>
            <person name="Orlowska M."/>
            <person name="Perlinska-Lenart U."/>
            <person name="Aleksandrzak-Piekarczyk T."/>
            <person name="Szatraj K."/>
            <person name="Zielenkiewicz U."/>
            <person name="Pilsyk S."/>
            <person name="Malc E."/>
            <person name="Mieczkowski P."/>
            <person name="Kruszewska J.S."/>
            <person name="Biernat P."/>
            <person name="Pawlowska J."/>
        </authorList>
    </citation>
    <scope>NUCLEOTIDE SEQUENCE [LARGE SCALE GENOMIC DNA]</scope>
    <source>
        <strain evidence="2 3">CBS 142.35</strain>
    </source>
</reference>
<keyword evidence="3" id="KW-1185">Reference proteome</keyword>
<dbReference type="AlphaFoldDB" id="A0A8H7VP48"/>
<comment type="caution">
    <text evidence="2">The sequence shown here is derived from an EMBL/GenBank/DDBJ whole genome shotgun (WGS) entry which is preliminary data.</text>
</comment>
<proteinExistence type="predicted"/>
<evidence type="ECO:0000313" key="3">
    <source>
        <dbReference type="Proteomes" id="UP000646827"/>
    </source>
</evidence>
<feature type="compositionally biased region" description="Basic and acidic residues" evidence="1">
    <location>
        <begin position="90"/>
        <end position="103"/>
    </location>
</feature>
<dbReference type="EMBL" id="JAEPRB010000020">
    <property type="protein sequence ID" value="KAG2226132.1"/>
    <property type="molecule type" value="Genomic_DNA"/>
</dbReference>
<accession>A0A8H7VP48</accession>
<evidence type="ECO:0000256" key="1">
    <source>
        <dbReference type="SAM" id="MobiDB-lite"/>
    </source>
</evidence>
<feature type="region of interest" description="Disordered" evidence="1">
    <location>
        <begin position="90"/>
        <end position="121"/>
    </location>
</feature>
<dbReference type="OrthoDB" id="2285070at2759"/>
<protein>
    <submittedName>
        <fullName evidence="2">Uncharacterized protein</fullName>
    </submittedName>
</protein>
<gene>
    <name evidence="2" type="ORF">INT45_011749</name>
</gene>
<name>A0A8H7VP48_9FUNG</name>
<sequence length="121" mass="13765">MGFDRHLSNLCLLLKKAVKENSLIKSAGEMTNILEENQEKEKSAVRAMVWPSGKETDNDEVCEDGEYLDYYSLSDRTGVLIVSLFIRKEDKDGKEDEHDQKEEEGVEEDTGEREEGRSSSC</sequence>
<dbReference type="Proteomes" id="UP000646827">
    <property type="component" value="Unassembled WGS sequence"/>
</dbReference>
<organism evidence="2 3">
    <name type="scientific">Circinella minor</name>
    <dbReference type="NCBI Taxonomy" id="1195481"/>
    <lineage>
        <taxon>Eukaryota</taxon>
        <taxon>Fungi</taxon>
        <taxon>Fungi incertae sedis</taxon>
        <taxon>Mucoromycota</taxon>
        <taxon>Mucoromycotina</taxon>
        <taxon>Mucoromycetes</taxon>
        <taxon>Mucorales</taxon>
        <taxon>Lichtheimiaceae</taxon>
        <taxon>Circinella</taxon>
    </lineage>
</organism>